<dbReference type="Proteomes" id="UP000256838">
    <property type="component" value="Unassembled WGS sequence"/>
</dbReference>
<proteinExistence type="predicted"/>
<dbReference type="OrthoDB" id="174989at2"/>
<feature type="region of interest" description="Disordered" evidence="4">
    <location>
        <begin position="87"/>
        <end position="108"/>
    </location>
</feature>
<accession>A0A3D8JQF3</accession>
<evidence type="ECO:0000313" key="7">
    <source>
        <dbReference type="EMBL" id="RDU94774.1"/>
    </source>
</evidence>
<dbReference type="AlphaFoldDB" id="A0A3D8JQF3"/>
<evidence type="ECO:0000256" key="2">
    <source>
        <dbReference type="ARBA" id="ARBA00022737"/>
    </source>
</evidence>
<feature type="chain" id="PRO_5017719520" description="Cellulose synthase operon C C-terminal domain-containing protein" evidence="5">
    <location>
        <begin position="34"/>
        <end position="903"/>
    </location>
</feature>
<dbReference type="GO" id="GO:0030244">
    <property type="term" value="P:cellulose biosynthetic process"/>
    <property type="evidence" value="ECO:0007669"/>
    <property type="project" value="InterPro"/>
</dbReference>
<evidence type="ECO:0000256" key="5">
    <source>
        <dbReference type="SAM" id="SignalP"/>
    </source>
</evidence>
<feature type="domain" description="Cellulose synthase operon C C-terminal" evidence="6">
    <location>
        <begin position="580"/>
        <end position="888"/>
    </location>
</feature>
<feature type="signal peptide" evidence="5">
    <location>
        <begin position="1"/>
        <end position="33"/>
    </location>
</feature>
<evidence type="ECO:0000256" key="1">
    <source>
        <dbReference type="ARBA" id="ARBA00022729"/>
    </source>
</evidence>
<reference evidence="7 8" key="1">
    <citation type="submission" date="2018-08" db="EMBL/GenBank/DDBJ databases">
        <title>Paraburkholderia sp. DHOM06 isolated from forest soil.</title>
        <authorList>
            <person name="Gao Z.-H."/>
            <person name="Qiu L.-H."/>
        </authorList>
    </citation>
    <scope>NUCLEOTIDE SEQUENCE [LARGE SCALE GENOMIC DNA]</scope>
    <source>
        <strain evidence="7 8">DHOM06</strain>
    </source>
</reference>
<dbReference type="Pfam" id="PF05420">
    <property type="entry name" value="BCSC_C"/>
    <property type="match status" value="1"/>
</dbReference>
<dbReference type="EMBL" id="QRGA01000027">
    <property type="protein sequence ID" value="RDU94774.1"/>
    <property type="molecule type" value="Genomic_DNA"/>
</dbReference>
<name>A0A3D8JQF3_9BURK</name>
<protein>
    <recommendedName>
        <fullName evidence="6">Cellulose synthase operon C C-terminal domain-containing protein</fullName>
    </recommendedName>
</protein>
<dbReference type="InterPro" id="IPR008410">
    <property type="entry name" value="BCSC_C"/>
</dbReference>
<comment type="caution">
    <text evidence="7">The sequence shown here is derived from an EMBL/GenBank/DDBJ whole genome shotgun (WGS) entry which is preliminary data.</text>
</comment>
<dbReference type="Gene3D" id="1.25.40.10">
    <property type="entry name" value="Tetratricopeptide repeat domain"/>
    <property type="match status" value="1"/>
</dbReference>
<dbReference type="Pfam" id="PF14559">
    <property type="entry name" value="TPR_19"/>
    <property type="match status" value="1"/>
</dbReference>
<dbReference type="SUPFAM" id="SSF48452">
    <property type="entry name" value="TPR-like"/>
    <property type="match status" value="1"/>
</dbReference>
<keyword evidence="8" id="KW-1185">Reference proteome</keyword>
<dbReference type="InterPro" id="IPR011990">
    <property type="entry name" value="TPR-like_helical_dom_sf"/>
</dbReference>
<dbReference type="GO" id="GO:0019867">
    <property type="term" value="C:outer membrane"/>
    <property type="evidence" value="ECO:0007669"/>
    <property type="project" value="InterPro"/>
</dbReference>
<organism evidence="7 8">
    <name type="scientific">Trinickia dinghuensis</name>
    <dbReference type="NCBI Taxonomy" id="2291023"/>
    <lineage>
        <taxon>Bacteria</taxon>
        <taxon>Pseudomonadati</taxon>
        <taxon>Pseudomonadota</taxon>
        <taxon>Betaproteobacteria</taxon>
        <taxon>Burkholderiales</taxon>
        <taxon>Burkholderiaceae</taxon>
        <taxon>Trinickia</taxon>
    </lineage>
</organism>
<evidence type="ECO:0000256" key="4">
    <source>
        <dbReference type="SAM" id="MobiDB-lite"/>
    </source>
</evidence>
<evidence type="ECO:0000256" key="3">
    <source>
        <dbReference type="ARBA" id="ARBA00022803"/>
    </source>
</evidence>
<evidence type="ECO:0000259" key="6">
    <source>
        <dbReference type="Pfam" id="PF05420"/>
    </source>
</evidence>
<keyword evidence="2" id="KW-0677">Repeat</keyword>
<gene>
    <name evidence="7" type="ORF">DWV00_32190</name>
</gene>
<keyword evidence="3" id="KW-0802">TPR repeat</keyword>
<evidence type="ECO:0000313" key="8">
    <source>
        <dbReference type="Proteomes" id="UP000256838"/>
    </source>
</evidence>
<sequence>MVAPRSKAQAHRGTLWVLGCCFAAPIAYCPAQAARAAQNNVLTIERRDAAPAGETGAGETEIVRRHAQGEVNRSTQTPGASRIVRTEQRNFVDTEAGAMAPTTPMEGAPADIAASATANTANAAAASMAAAPNASLPVPDERPLWRALHDHRLADYDRQLARIEHEAPSWRPSPALVAERARQQQASEVAAALQSYDAAAIRLAIARVPDAFSCEHIDRVWQAADVFAQTGHLDEVDALYRTVIPACAPEANRIATLYRAEHQLSRDQADTLIALEASQGHRDAQGEIAFERLRYAHAIAALGKLSPASPETASQLARVAPSIRAYRDGPAAALAGWIAHAQHDRSGAQNWFESALTFSPNNLDATLGLAQVRIETHDYDGAQSLLDAPALRDDPRARQGSAQIALARANDAYKARRYNETLKWLDVAEQEGMPATATAGLRGWRLYAIGRYEQAAAAFRVAYDARHDDDTAEGLALSIHAMCEHGVKRPTGDGRIDAYLDAIDAQTLYYRKQFVASHTALRDALTGSVDPQRIARYVPADLTGIDAPSLTGGLTWSDHIGAAGQGRLDTIGPEVQGEWFHGTAKFLLQHRLLFINAGTASLDQTAIGGLTLAEELQATMATSTHIGALPKMDWRLSFGGTQGPPSGFEPNFFGSVRQQTAWGMWSLNGGWQPVRDSLLSWRGISTTGPGGIGIEHWGAVNSASGGGQLRWQVAPRWNLSAGAETKWLTGTNVPGNEGMSVDLSAGYDAPFHGFDYFSVGPAVHYLSYRRNENFYSFGQGGYYSPQSSVSAGVALQWLTTEGRNWQVRGSVEGGVNDTLQHGELCGSPGTAVLICAGSHDKGPYASTEVAAVVKLSSRVQIGAHVDANVTPGRDKQFGAAIFVRYFFEPRTAVFSTDLPSSAQ</sequence>
<keyword evidence="1 5" id="KW-0732">Signal</keyword>